<reference evidence="2" key="1">
    <citation type="submission" date="2020-10" db="EMBL/GenBank/DDBJ databases">
        <authorList>
            <person name="Gilroy R."/>
        </authorList>
    </citation>
    <scope>NUCLEOTIDE SEQUENCE</scope>
    <source>
        <strain evidence="2">B1-8020</strain>
    </source>
</reference>
<proteinExistence type="predicted"/>
<evidence type="ECO:0000313" key="2">
    <source>
        <dbReference type="EMBL" id="MBO8473518.1"/>
    </source>
</evidence>
<evidence type="ECO:0000313" key="3">
    <source>
        <dbReference type="Proteomes" id="UP000823604"/>
    </source>
</evidence>
<accession>A0A9D9IKI5</accession>
<dbReference type="EMBL" id="JADIMA010000078">
    <property type="protein sequence ID" value="MBO8473518.1"/>
    <property type="molecule type" value="Genomic_DNA"/>
</dbReference>
<feature type="chain" id="PRO_5038964217" evidence="1">
    <location>
        <begin position="21"/>
        <end position="173"/>
    </location>
</feature>
<dbReference type="AlphaFoldDB" id="A0A9D9IKI5"/>
<comment type="caution">
    <text evidence="2">The sequence shown here is derived from an EMBL/GenBank/DDBJ whole genome shotgun (WGS) entry which is preliminary data.</text>
</comment>
<feature type="signal peptide" evidence="1">
    <location>
        <begin position="1"/>
        <end position="20"/>
    </location>
</feature>
<evidence type="ECO:0000256" key="1">
    <source>
        <dbReference type="SAM" id="SignalP"/>
    </source>
</evidence>
<gene>
    <name evidence="2" type="ORF">IAB81_07840</name>
</gene>
<reference evidence="2" key="2">
    <citation type="journal article" date="2021" name="PeerJ">
        <title>Extensive microbial diversity within the chicken gut microbiome revealed by metagenomics and culture.</title>
        <authorList>
            <person name="Gilroy R."/>
            <person name="Ravi A."/>
            <person name="Getino M."/>
            <person name="Pursley I."/>
            <person name="Horton D.L."/>
            <person name="Alikhan N.F."/>
            <person name="Baker D."/>
            <person name="Gharbi K."/>
            <person name="Hall N."/>
            <person name="Watson M."/>
            <person name="Adriaenssens E.M."/>
            <person name="Foster-Nyarko E."/>
            <person name="Jarju S."/>
            <person name="Secka A."/>
            <person name="Antonio M."/>
            <person name="Oren A."/>
            <person name="Chaudhuri R.R."/>
            <person name="La Ragione R."/>
            <person name="Hildebrand F."/>
            <person name="Pallen M.J."/>
        </authorList>
    </citation>
    <scope>NUCLEOTIDE SEQUENCE</scope>
    <source>
        <strain evidence="2">B1-8020</strain>
    </source>
</reference>
<organism evidence="2 3">
    <name type="scientific">Candidatus Merdivivens pullicola</name>
    <dbReference type="NCBI Taxonomy" id="2840872"/>
    <lineage>
        <taxon>Bacteria</taxon>
        <taxon>Pseudomonadati</taxon>
        <taxon>Bacteroidota</taxon>
        <taxon>Bacteroidia</taxon>
        <taxon>Bacteroidales</taxon>
        <taxon>Muribaculaceae</taxon>
        <taxon>Muribaculaceae incertae sedis</taxon>
        <taxon>Candidatus Merdivivens</taxon>
    </lineage>
</organism>
<protein>
    <submittedName>
        <fullName evidence="2">Uncharacterized protein</fullName>
    </submittedName>
</protein>
<dbReference type="Proteomes" id="UP000823604">
    <property type="component" value="Unassembled WGS sequence"/>
</dbReference>
<sequence length="173" mass="20114">MNRISLLICSLFVFSFSINAQVKESGCIIEQTTPGANDMIWENDSLKFSFVPTSYFWTVRIENKTSDKIICDWDKVLFIYDKTTSGIVFDDTIELKKNDPKGTSTIAPNTILRKDIFPIESWGEYGLSPVFLRQLIKKWGEDKISIIIPIQFGQDTQEYEFTFRVYIPEKKRK</sequence>
<name>A0A9D9IKI5_9BACT</name>
<keyword evidence="1" id="KW-0732">Signal</keyword>